<keyword evidence="1" id="KW-0812">Transmembrane</keyword>
<evidence type="ECO:0000313" key="2">
    <source>
        <dbReference type="EMBL" id="GIO28483.1"/>
    </source>
</evidence>
<dbReference type="AlphaFoldDB" id="A0A920C8A4"/>
<reference evidence="2" key="1">
    <citation type="submission" date="2021-03" db="EMBL/GenBank/DDBJ databases">
        <title>Antimicrobial resistance genes in bacteria isolated from Japanese honey, and their potential for conferring macrolide and lincosamide resistance in the American foulbrood pathogen Paenibacillus larvae.</title>
        <authorList>
            <person name="Okamoto M."/>
            <person name="Kumagai M."/>
            <person name="Kanamori H."/>
            <person name="Takamatsu D."/>
        </authorList>
    </citation>
    <scope>NUCLEOTIDE SEQUENCE</scope>
    <source>
        <strain evidence="2">J43TS3</strain>
    </source>
</reference>
<keyword evidence="1" id="KW-1133">Transmembrane helix</keyword>
<organism evidence="2 3">
    <name type="scientific">Ornithinibacillus bavariensis</name>
    <dbReference type="NCBI Taxonomy" id="545502"/>
    <lineage>
        <taxon>Bacteria</taxon>
        <taxon>Bacillati</taxon>
        <taxon>Bacillota</taxon>
        <taxon>Bacilli</taxon>
        <taxon>Bacillales</taxon>
        <taxon>Bacillaceae</taxon>
        <taxon>Ornithinibacillus</taxon>
    </lineage>
</organism>
<feature type="transmembrane region" description="Helical" evidence="1">
    <location>
        <begin position="61"/>
        <end position="83"/>
    </location>
</feature>
<protein>
    <submittedName>
        <fullName evidence="2">Membrane protein</fullName>
    </submittedName>
</protein>
<gene>
    <name evidence="2" type="ORF">J43TS3_30940</name>
</gene>
<dbReference type="Proteomes" id="UP000676917">
    <property type="component" value="Unassembled WGS sequence"/>
</dbReference>
<keyword evidence="3" id="KW-1185">Reference proteome</keyword>
<accession>A0A920C8A4</accession>
<keyword evidence="1" id="KW-0472">Membrane</keyword>
<dbReference type="Gene3D" id="1.10.1760.20">
    <property type="match status" value="1"/>
</dbReference>
<evidence type="ECO:0000313" key="3">
    <source>
        <dbReference type="Proteomes" id="UP000676917"/>
    </source>
</evidence>
<sequence length="170" mass="18822">MNIYKITLLALLATLAVVGRIAVNYIPNVQPVTSVIIISGIFLGPIAGFILAFLVTFLSNMILGTGIWTIWQILAWGIIGILSGLMGKAFKKIPFIVIVIFSFFSGYLYGIIVSLTNYQVTGQGFIVYYLAGLPFDTYHAIGNAVFMMLLYPTIAYVFKKYINNHLHTIN</sequence>
<dbReference type="Pfam" id="PF20221">
    <property type="entry name" value="DUF6580"/>
    <property type="match status" value="1"/>
</dbReference>
<dbReference type="RefSeq" id="WP_212921945.1">
    <property type="nucleotide sequence ID" value="NZ_BORP01000007.1"/>
</dbReference>
<proteinExistence type="predicted"/>
<dbReference type="InterPro" id="IPR046487">
    <property type="entry name" value="DUF6580"/>
</dbReference>
<comment type="caution">
    <text evidence="2">The sequence shown here is derived from an EMBL/GenBank/DDBJ whole genome shotgun (WGS) entry which is preliminary data.</text>
</comment>
<feature type="transmembrane region" description="Helical" evidence="1">
    <location>
        <begin position="6"/>
        <end position="23"/>
    </location>
</feature>
<feature type="transmembrane region" description="Helical" evidence="1">
    <location>
        <begin position="95"/>
        <end position="118"/>
    </location>
</feature>
<name>A0A920C8A4_9BACI</name>
<feature type="transmembrane region" description="Helical" evidence="1">
    <location>
        <begin position="138"/>
        <end position="158"/>
    </location>
</feature>
<feature type="transmembrane region" description="Helical" evidence="1">
    <location>
        <begin position="35"/>
        <end position="55"/>
    </location>
</feature>
<evidence type="ECO:0000256" key="1">
    <source>
        <dbReference type="SAM" id="Phobius"/>
    </source>
</evidence>
<dbReference type="EMBL" id="BORP01000007">
    <property type="protein sequence ID" value="GIO28483.1"/>
    <property type="molecule type" value="Genomic_DNA"/>
</dbReference>